<dbReference type="STRING" id="53346.A5802_000334"/>
<accession>A0A1V2UJY9</accession>
<sequence>MEKLTIRSIDRKDLNKASEFAAQGMNFSSYTENPIALYLYRQYALTGALMKSTVTLGAYLDGQFVGFLFARFDGETKVPVGWGRRLFVNVAEKLMGLTGYREAIGTYDQANQTMYHEFASTHPEGEVTYFAVDPTLKGKRIGSRLLEEIERRYKNKRIFLYTDSNCNYQFYLKKGFTIFGRQPVDLGGGESITCYLLSTTL</sequence>
<reference evidence="3 7" key="3">
    <citation type="submission" date="2020-04" db="EMBL/GenBank/DDBJ databases">
        <authorList>
            <person name="Abaymova A."/>
            <person name="Teymurazov M."/>
            <person name="Tazyna O."/>
            <person name="Chatushin Y."/>
            <person name="Svetoch E."/>
            <person name="Pereligyn V."/>
            <person name="Pohylenko V."/>
            <person name="Platonov M."/>
            <person name="Kartsev N."/>
            <person name="Skryabin Y."/>
            <person name="Sizova A."/>
            <person name="Solomentsev V."/>
            <person name="Kislichkina A."/>
            <person name="Bogun A."/>
        </authorList>
    </citation>
    <scope>NUCLEOTIDE SEQUENCE [LARGE SCALE GENOMIC DNA]</scope>
    <source>
        <strain evidence="3">SCPM-O-B-8398</strain>
        <strain evidence="7">SCPM-O-B-8398 (E28)</strain>
    </source>
</reference>
<evidence type="ECO:0000313" key="5">
    <source>
        <dbReference type="Proteomes" id="UP000189299"/>
    </source>
</evidence>
<dbReference type="InterPro" id="IPR016181">
    <property type="entry name" value="Acyl_CoA_acyltransferase"/>
</dbReference>
<dbReference type="OrthoDB" id="2243440at2"/>
<feature type="domain" description="N-acetyltransferase" evidence="1">
    <location>
        <begin position="4"/>
        <end position="201"/>
    </location>
</feature>
<reference evidence="4 5" key="1">
    <citation type="submission" date="2016-12" db="EMBL/GenBank/DDBJ databases">
        <authorList>
            <person name="Song W.-J."/>
            <person name="Kurnit D.M."/>
        </authorList>
    </citation>
    <scope>NUCLEOTIDE SEQUENCE [LARGE SCALE GENOMIC DNA]</scope>
    <source>
        <strain evidence="4 5">CGB1038-1_S1</strain>
    </source>
</reference>
<dbReference type="SUPFAM" id="SSF55729">
    <property type="entry name" value="Acyl-CoA N-acyltransferases (Nat)"/>
    <property type="match status" value="1"/>
</dbReference>
<evidence type="ECO:0000313" key="3">
    <source>
        <dbReference type="EMBL" id="NMP57401.1"/>
    </source>
</evidence>
<name>A0A1V2UJY9_ENTMU</name>
<evidence type="ECO:0000313" key="7">
    <source>
        <dbReference type="Proteomes" id="UP000557857"/>
    </source>
</evidence>
<gene>
    <name evidence="4" type="ORF">BTN92_05285</name>
    <name evidence="2" type="ORF">EM151A_2474</name>
    <name evidence="3" type="ORF">HI921_02805</name>
</gene>
<evidence type="ECO:0000313" key="6">
    <source>
        <dbReference type="Proteomes" id="UP000509460"/>
    </source>
</evidence>
<protein>
    <submittedName>
        <fullName evidence="4">GNAT family N-acetyltransferase</fullName>
    </submittedName>
</protein>
<dbReference type="PROSITE" id="PS51186">
    <property type="entry name" value="GNAT"/>
    <property type="match status" value="1"/>
</dbReference>
<organism evidence="4 5">
    <name type="scientific">Enterococcus mundtii</name>
    <dbReference type="NCBI Taxonomy" id="53346"/>
    <lineage>
        <taxon>Bacteria</taxon>
        <taxon>Bacillati</taxon>
        <taxon>Bacillota</taxon>
        <taxon>Bacilli</taxon>
        <taxon>Lactobacillales</taxon>
        <taxon>Enterococcaceae</taxon>
        <taxon>Enterococcus</taxon>
    </lineage>
</organism>
<dbReference type="EMBL" id="JABCAG010000005">
    <property type="protein sequence ID" value="NMP57401.1"/>
    <property type="molecule type" value="Genomic_DNA"/>
</dbReference>
<dbReference type="AlphaFoldDB" id="A0A1V2UJY9"/>
<evidence type="ECO:0000313" key="2">
    <source>
        <dbReference type="EMBL" id="BBM15654.1"/>
    </source>
</evidence>
<dbReference type="RefSeq" id="WP_010736018.1">
    <property type="nucleotide sequence ID" value="NZ_AP019810.1"/>
</dbReference>
<dbReference type="EMBL" id="AP019810">
    <property type="protein sequence ID" value="BBM15654.1"/>
    <property type="molecule type" value="Genomic_DNA"/>
</dbReference>
<dbReference type="CDD" id="cd04301">
    <property type="entry name" value="NAT_SF"/>
    <property type="match status" value="1"/>
</dbReference>
<dbReference type="Proteomes" id="UP000509460">
    <property type="component" value="Chromosome"/>
</dbReference>
<dbReference type="GO" id="GO:0016747">
    <property type="term" value="F:acyltransferase activity, transferring groups other than amino-acyl groups"/>
    <property type="evidence" value="ECO:0007669"/>
    <property type="project" value="InterPro"/>
</dbReference>
<dbReference type="Proteomes" id="UP000557857">
    <property type="component" value="Unassembled WGS sequence"/>
</dbReference>
<evidence type="ECO:0000313" key="4">
    <source>
        <dbReference type="EMBL" id="ONN43718.1"/>
    </source>
</evidence>
<keyword evidence="4" id="KW-0808">Transferase</keyword>
<dbReference type="Pfam" id="PF00583">
    <property type="entry name" value="Acetyltransf_1"/>
    <property type="match status" value="1"/>
</dbReference>
<reference evidence="2 6" key="2">
    <citation type="submission" date="2019-07" db="EMBL/GenBank/DDBJ databases">
        <title>antibiotic susceptibility of plant-derived lactic acid bacteria.</title>
        <authorList>
            <person name="Sugiyama M."/>
            <person name="Noda M."/>
        </authorList>
    </citation>
    <scope>NUCLEOTIDE SEQUENCE [LARGE SCALE GENOMIC DNA]</scope>
    <source>
        <strain evidence="2 6">15-1A</strain>
    </source>
</reference>
<dbReference type="Proteomes" id="UP000189299">
    <property type="component" value="Unassembled WGS sequence"/>
</dbReference>
<dbReference type="EMBL" id="MSTR01000004">
    <property type="protein sequence ID" value="ONN43718.1"/>
    <property type="molecule type" value="Genomic_DNA"/>
</dbReference>
<dbReference type="Gene3D" id="3.40.630.30">
    <property type="match status" value="1"/>
</dbReference>
<proteinExistence type="predicted"/>
<evidence type="ECO:0000259" key="1">
    <source>
        <dbReference type="PROSITE" id="PS51186"/>
    </source>
</evidence>
<dbReference type="InterPro" id="IPR000182">
    <property type="entry name" value="GNAT_dom"/>
</dbReference>